<evidence type="ECO:0000313" key="11">
    <source>
        <dbReference type="Proteomes" id="UP000887566"/>
    </source>
</evidence>
<dbReference type="PANTHER" id="PTHR43918">
    <property type="entry name" value="ACETYLCHOLINESTERASE"/>
    <property type="match status" value="1"/>
</dbReference>
<feature type="active site" description="Charge relay system" evidence="8">
    <location>
        <position position="494"/>
    </location>
</feature>
<dbReference type="SUPFAM" id="SSF53474">
    <property type="entry name" value="alpha/beta-Hydrolases"/>
    <property type="match status" value="1"/>
</dbReference>
<dbReference type="InterPro" id="IPR029058">
    <property type="entry name" value="AB_hydrolase_fold"/>
</dbReference>
<evidence type="ECO:0000256" key="6">
    <source>
        <dbReference type="ARBA" id="ARBA00023157"/>
    </source>
</evidence>
<evidence type="ECO:0000256" key="7">
    <source>
        <dbReference type="ARBA" id="ARBA00048484"/>
    </source>
</evidence>
<dbReference type="FunFam" id="3.40.50.1820:FF:000029">
    <property type="entry name" value="Acetylcholinesterase"/>
    <property type="match status" value="1"/>
</dbReference>
<keyword evidence="5" id="KW-0531">Neurotransmitter degradation</keyword>
<keyword evidence="6" id="KW-1015">Disulfide bond</keyword>
<dbReference type="EC" id="3.1.1.7" evidence="2"/>
<dbReference type="CDD" id="cd00312">
    <property type="entry name" value="Esterase_lipase"/>
    <property type="match status" value="1"/>
</dbReference>
<evidence type="ECO:0000256" key="9">
    <source>
        <dbReference type="SAM" id="SignalP"/>
    </source>
</evidence>
<dbReference type="Proteomes" id="UP000887566">
    <property type="component" value="Unplaced"/>
</dbReference>
<dbReference type="Gene3D" id="3.40.50.1820">
    <property type="entry name" value="alpha/beta hydrolase"/>
    <property type="match status" value="1"/>
</dbReference>
<feature type="chain" id="PRO_5037940474" description="acetylcholinesterase" evidence="9">
    <location>
        <begin position="36"/>
        <end position="702"/>
    </location>
</feature>
<dbReference type="GO" id="GO:0003990">
    <property type="term" value="F:acetylcholinesterase activity"/>
    <property type="evidence" value="ECO:0007669"/>
    <property type="project" value="UniProtKB-EC"/>
</dbReference>
<organism evidence="11 12">
    <name type="scientific">Plectus sambesii</name>
    <dbReference type="NCBI Taxonomy" id="2011161"/>
    <lineage>
        <taxon>Eukaryota</taxon>
        <taxon>Metazoa</taxon>
        <taxon>Ecdysozoa</taxon>
        <taxon>Nematoda</taxon>
        <taxon>Chromadorea</taxon>
        <taxon>Plectida</taxon>
        <taxon>Plectina</taxon>
        <taxon>Plectoidea</taxon>
        <taxon>Plectidae</taxon>
        <taxon>Plectus</taxon>
    </lineage>
</organism>
<dbReference type="InterPro" id="IPR050654">
    <property type="entry name" value="AChE-related_enzymes"/>
</dbReference>
<dbReference type="PANTHER" id="PTHR43918:SF12">
    <property type="entry name" value="ACETYLCHOLINESTERASE 1"/>
    <property type="match status" value="1"/>
</dbReference>
<keyword evidence="3" id="KW-0719">Serine esterase</keyword>
<dbReference type="PROSITE" id="PS00122">
    <property type="entry name" value="CARBOXYLESTERASE_B_1"/>
    <property type="match status" value="1"/>
</dbReference>
<evidence type="ECO:0000256" key="1">
    <source>
        <dbReference type="ARBA" id="ARBA00005964"/>
    </source>
</evidence>
<evidence type="ECO:0000256" key="5">
    <source>
        <dbReference type="ARBA" id="ARBA00022867"/>
    </source>
</evidence>
<reference evidence="12" key="1">
    <citation type="submission" date="2022-11" db="UniProtKB">
        <authorList>
            <consortium name="WormBaseParasite"/>
        </authorList>
    </citation>
    <scope>IDENTIFICATION</scope>
</reference>
<dbReference type="GO" id="GO:0006581">
    <property type="term" value="P:acetylcholine catabolic process"/>
    <property type="evidence" value="ECO:0007669"/>
    <property type="project" value="TreeGrafter"/>
</dbReference>
<dbReference type="InterPro" id="IPR019826">
    <property type="entry name" value="Carboxylesterase_B_AS"/>
</dbReference>
<sequence length="702" mass="79587">MGGAATVHWRSDWLCSCLWLCTALLHVLHVPSVVAQTQRASPVIHLQDGSPVVGQEAYGRNGKLVTEFLGIPFAEPPLGRLRFRKPEPKRPWRSIFNATKQPNACIQSPDTYFGDFQGSSMWNPNVPISEDCLYLNIWVPGKINPAAKLTVMVWVYGGGFWSGCASLAVYDGKILASEENVIIVAMNYRVSVFGFLYLGREDAPGNAGLFDQLLALKWVKAHIEQFGGDSSQVTLFGESAGAASVSMHVLSPRSAPYFRRAIIQSGSATAPWAIESREVARSRPVALCEAMKCGNMSHRDPDTWDFDKVMQCLMEAPAELLRDNEWSPVMEFADFPWVPVIDGDFLIEQATTSLKTGNFKKTELLAGSVMDEAIYFIVYQLQDVFTREDFFTKTDFVRSREIWLRSVMNLLPRHIAKSMPARSAVLHEYEPYDLPASPRQWVDSLDKMLGDLQFTCNVNEFALAHAIHGGSTYYYSFTHRATQQTWPEWMGVLHGYEINFIFGEPLNTVDFKYNEEEQELSRRFMRYWANFARSGNPNQNADGTYMAELWPLYTQSTMEYINLTVESDFAQGAARTGTGPRRKQCAFWKHLLPNLMSAVADYSDTYVRWKQQFDRWQNEYIVDWQFHFEQYKQYQSFRRADSDGQCGTSVDVTTAMAASSSSASWRWAVPGLVPTMLCLSATFRLLLTPVSTRSGNNNIRLF</sequence>
<dbReference type="InterPro" id="IPR002018">
    <property type="entry name" value="CarbesteraseB"/>
</dbReference>
<feature type="active site" description="Acyl-ester intermediate" evidence="8">
    <location>
        <position position="239"/>
    </location>
</feature>
<feature type="signal peptide" evidence="9">
    <location>
        <begin position="1"/>
        <end position="35"/>
    </location>
</feature>
<comment type="similarity">
    <text evidence="1">Belongs to the type-B carboxylesterase/lipase family.</text>
</comment>
<dbReference type="AlphaFoldDB" id="A0A914WGV2"/>
<comment type="catalytic activity">
    <reaction evidence="7">
        <text>acetylcholine + H2O = choline + acetate + H(+)</text>
        <dbReference type="Rhea" id="RHEA:17561"/>
        <dbReference type="ChEBI" id="CHEBI:15354"/>
        <dbReference type="ChEBI" id="CHEBI:15355"/>
        <dbReference type="ChEBI" id="CHEBI:15377"/>
        <dbReference type="ChEBI" id="CHEBI:15378"/>
        <dbReference type="ChEBI" id="CHEBI:30089"/>
        <dbReference type="EC" id="3.1.1.7"/>
    </reaction>
</comment>
<dbReference type="GO" id="GO:0019695">
    <property type="term" value="P:choline metabolic process"/>
    <property type="evidence" value="ECO:0007669"/>
    <property type="project" value="TreeGrafter"/>
</dbReference>
<evidence type="ECO:0000259" key="10">
    <source>
        <dbReference type="Pfam" id="PF00135"/>
    </source>
</evidence>
<dbReference type="Pfam" id="PF00135">
    <property type="entry name" value="COesterase"/>
    <property type="match status" value="1"/>
</dbReference>
<dbReference type="GO" id="GO:0005886">
    <property type="term" value="C:plasma membrane"/>
    <property type="evidence" value="ECO:0007669"/>
    <property type="project" value="TreeGrafter"/>
</dbReference>
<dbReference type="InterPro" id="IPR019819">
    <property type="entry name" value="Carboxylesterase_B_CS"/>
</dbReference>
<keyword evidence="9" id="KW-0732">Signal</keyword>
<dbReference type="WBParaSite" id="PSAMB.scaffold41size102001.g1063.t1">
    <property type="protein sequence ID" value="PSAMB.scaffold41size102001.g1063.t1"/>
    <property type="gene ID" value="PSAMB.scaffold41size102001.g1063"/>
</dbReference>
<dbReference type="InterPro" id="IPR000997">
    <property type="entry name" value="Cholinesterase"/>
</dbReference>
<feature type="active site" description="Charge relay system" evidence="8">
    <location>
        <position position="372"/>
    </location>
</feature>
<feature type="domain" description="Carboxylesterase type B" evidence="10">
    <location>
        <begin position="41"/>
        <end position="588"/>
    </location>
</feature>
<accession>A0A914WGV2</accession>
<keyword evidence="4" id="KW-0378">Hydrolase</keyword>
<evidence type="ECO:0000256" key="4">
    <source>
        <dbReference type="ARBA" id="ARBA00022801"/>
    </source>
</evidence>
<dbReference type="PRINTS" id="PR00878">
    <property type="entry name" value="CHOLNESTRASE"/>
</dbReference>
<evidence type="ECO:0000256" key="2">
    <source>
        <dbReference type="ARBA" id="ARBA00013276"/>
    </source>
</evidence>
<dbReference type="PROSITE" id="PS00941">
    <property type="entry name" value="CARBOXYLESTERASE_B_2"/>
    <property type="match status" value="1"/>
</dbReference>
<protein>
    <recommendedName>
        <fullName evidence="2">acetylcholinesterase</fullName>
        <ecNumber evidence="2">3.1.1.7</ecNumber>
    </recommendedName>
</protein>
<keyword evidence="11" id="KW-1185">Reference proteome</keyword>
<dbReference type="GO" id="GO:0005615">
    <property type="term" value="C:extracellular space"/>
    <property type="evidence" value="ECO:0007669"/>
    <property type="project" value="TreeGrafter"/>
</dbReference>
<evidence type="ECO:0000256" key="8">
    <source>
        <dbReference type="PIRSR" id="PIRSR600997-1"/>
    </source>
</evidence>
<evidence type="ECO:0000313" key="12">
    <source>
        <dbReference type="WBParaSite" id="PSAMB.scaffold41size102001.g1063.t1"/>
    </source>
</evidence>
<name>A0A914WGV2_9BILA</name>
<evidence type="ECO:0000256" key="3">
    <source>
        <dbReference type="ARBA" id="ARBA00022487"/>
    </source>
</evidence>
<proteinExistence type="inferred from homology"/>